<reference evidence="3 4" key="2">
    <citation type="submission" date="2024-05" db="EMBL/GenBank/DDBJ databases">
        <authorList>
            <person name="Chen Y."/>
            <person name="Shah S."/>
            <person name="Dougan E. K."/>
            <person name="Thang M."/>
            <person name="Chan C."/>
        </authorList>
    </citation>
    <scope>NUCLEOTIDE SEQUENCE [LARGE SCALE GENOMIC DNA]</scope>
</reference>
<feature type="domain" description="Band 7" evidence="1">
    <location>
        <begin position="15"/>
        <end position="203"/>
    </location>
</feature>
<evidence type="ECO:0000313" key="4">
    <source>
        <dbReference type="Proteomes" id="UP001152797"/>
    </source>
</evidence>
<comment type="caution">
    <text evidence="2">The sequence shown here is derived from an EMBL/GenBank/DDBJ whole genome shotgun (WGS) entry which is preliminary data.</text>
</comment>
<dbReference type="AlphaFoldDB" id="A0A9P1GQ00"/>
<dbReference type="InterPro" id="IPR001107">
    <property type="entry name" value="Band_7"/>
</dbReference>
<dbReference type="Proteomes" id="UP001152797">
    <property type="component" value="Unassembled WGS sequence"/>
</dbReference>
<dbReference type="EMBL" id="CAMXCT020006726">
    <property type="protein sequence ID" value="CAL1172381.1"/>
    <property type="molecule type" value="Genomic_DNA"/>
</dbReference>
<reference evidence="2" key="1">
    <citation type="submission" date="2022-10" db="EMBL/GenBank/DDBJ databases">
        <authorList>
            <person name="Chen Y."/>
            <person name="Dougan E. K."/>
            <person name="Chan C."/>
            <person name="Rhodes N."/>
            <person name="Thang M."/>
        </authorList>
    </citation>
    <scope>NUCLEOTIDE SEQUENCE</scope>
</reference>
<dbReference type="Pfam" id="PF01145">
    <property type="entry name" value="Band_7"/>
    <property type="match status" value="1"/>
</dbReference>
<sequence length="299" mass="33208">MDRGCVPGTNCLVNVPRDSYVAVERFGAFQKVLEPGHTDAIRFAGFDLCGTCISLRKISTQLEEEHCTVTTQTRDHEFITAQVLIQYSVMPKMAKDAIYKLLQQDLAGTLRSFLIGPIRSYLNRYTLEEVFGKKDEMTAALHGQLSDYLKSYGFAIHSLQITELEVSPEVMHALNEATKQRRNMDTARLDMAKLCEAKVREAEAFAVTAELKGQEMSEECQRLIRAVEPSQLLRGFEGAQILKAIEETNAQSLPEDLNVEMLISLLQDIDSESASVLAKSQAAGLVIGRAGTPSQQEMT</sequence>
<organism evidence="2">
    <name type="scientific">Cladocopium goreaui</name>
    <dbReference type="NCBI Taxonomy" id="2562237"/>
    <lineage>
        <taxon>Eukaryota</taxon>
        <taxon>Sar</taxon>
        <taxon>Alveolata</taxon>
        <taxon>Dinophyceae</taxon>
        <taxon>Suessiales</taxon>
        <taxon>Symbiodiniaceae</taxon>
        <taxon>Cladocopium</taxon>
    </lineage>
</organism>
<dbReference type="InterPro" id="IPR050710">
    <property type="entry name" value="Band7/mec-2_domain"/>
</dbReference>
<accession>A0A9P1GQ00</accession>
<evidence type="ECO:0000313" key="3">
    <source>
        <dbReference type="EMBL" id="CAL4806318.1"/>
    </source>
</evidence>
<proteinExistence type="predicted"/>
<protein>
    <submittedName>
        <fullName evidence="3">Hypersensitive-induced response protein 3</fullName>
    </submittedName>
</protein>
<dbReference type="InterPro" id="IPR036013">
    <property type="entry name" value="Band_7/SPFH_dom_sf"/>
</dbReference>
<dbReference type="OrthoDB" id="434619at2759"/>
<evidence type="ECO:0000259" key="1">
    <source>
        <dbReference type="Pfam" id="PF01145"/>
    </source>
</evidence>
<gene>
    <name evidence="2" type="ORF">C1SCF055_LOCUS43535</name>
</gene>
<dbReference type="EMBL" id="CAMXCT030006726">
    <property type="protein sequence ID" value="CAL4806318.1"/>
    <property type="molecule type" value="Genomic_DNA"/>
</dbReference>
<dbReference type="Gene3D" id="3.30.479.30">
    <property type="entry name" value="Band 7 domain"/>
    <property type="match status" value="1"/>
</dbReference>
<keyword evidence="4" id="KW-1185">Reference proteome</keyword>
<evidence type="ECO:0000313" key="2">
    <source>
        <dbReference type="EMBL" id="CAI4019006.1"/>
    </source>
</evidence>
<dbReference type="PANTHER" id="PTHR43327:SF10">
    <property type="entry name" value="STOMATIN-LIKE PROTEIN 2, MITOCHONDRIAL"/>
    <property type="match status" value="1"/>
</dbReference>
<dbReference type="EMBL" id="CAMXCT010006726">
    <property type="protein sequence ID" value="CAI4019006.1"/>
    <property type="molecule type" value="Genomic_DNA"/>
</dbReference>
<dbReference type="PANTHER" id="PTHR43327">
    <property type="entry name" value="STOMATIN-LIKE PROTEIN 2, MITOCHONDRIAL"/>
    <property type="match status" value="1"/>
</dbReference>
<dbReference type="SUPFAM" id="SSF117892">
    <property type="entry name" value="Band 7/SPFH domain"/>
    <property type="match status" value="1"/>
</dbReference>
<name>A0A9P1GQ00_9DINO</name>